<dbReference type="RefSeq" id="WP_202973467.1">
    <property type="nucleotide sequence ID" value="NZ_NIGF01000006.1"/>
</dbReference>
<dbReference type="InterPro" id="IPR006104">
    <property type="entry name" value="Glyco_hydro_2_N"/>
</dbReference>
<dbReference type="InterPro" id="IPR008979">
    <property type="entry name" value="Galactose-bd-like_sf"/>
</dbReference>
<dbReference type="EMBL" id="NIGF01000006">
    <property type="protein sequence ID" value="PQV64206.1"/>
    <property type="molecule type" value="Genomic_DNA"/>
</dbReference>
<feature type="domain" description="Glycosyl hydrolases family 2 sugar binding" evidence="4">
    <location>
        <begin position="248"/>
        <end position="361"/>
    </location>
</feature>
<evidence type="ECO:0000256" key="2">
    <source>
        <dbReference type="ARBA" id="ARBA00022801"/>
    </source>
</evidence>
<dbReference type="PANTHER" id="PTHR22901">
    <property type="entry name" value="SIALATE O-ACETYLESTERASE"/>
    <property type="match status" value="1"/>
</dbReference>
<dbReference type="InParanoid" id="A0A2S8STV2"/>
<gene>
    <name evidence="6" type="ORF">B1R32_10650</name>
</gene>
<organism evidence="6 7">
    <name type="scientific">Abditibacterium utsteinense</name>
    <dbReference type="NCBI Taxonomy" id="1960156"/>
    <lineage>
        <taxon>Bacteria</taxon>
        <taxon>Pseudomonadati</taxon>
        <taxon>Abditibacteriota</taxon>
        <taxon>Abditibacteriia</taxon>
        <taxon>Abditibacteriales</taxon>
        <taxon>Abditibacteriaceae</taxon>
        <taxon>Abditibacterium</taxon>
    </lineage>
</organism>
<proteinExistence type="inferred from homology"/>
<dbReference type="Pfam" id="PF03629">
    <property type="entry name" value="SASA"/>
    <property type="match status" value="2"/>
</dbReference>
<evidence type="ECO:0000259" key="5">
    <source>
        <dbReference type="Pfam" id="PF03629"/>
    </source>
</evidence>
<dbReference type="InterPro" id="IPR039329">
    <property type="entry name" value="SIAE"/>
</dbReference>
<evidence type="ECO:0000313" key="7">
    <source>
        <dbReference type="Proteomes" id="UP000237684"/>
    </source>
</evidence>
<feature type="signal peptide" evidence="3">
    <location>
        <begin position="1"/>
        <end position="29"/>
    </location>
</feature>
<keyword evidence="7" id="KW-1185">Reference proteome</keyword>
<feature type="domain" description="Sialate O-acetylesterase" evidence="5">
    <location>
        <begin position="111"/>
        <end position="237"/>
    </location>
</feature>
<accession>A0A2S8STV2</accession>
<name>A0A2S8STV2_9BACT</name>
<dbReference type="GO" id="GO:0001681">
    <property type="term" value="F:sialate O-acetylesterase activity"/>
    <property type="evidence" value="ECO:0007669"/>
    <property type="project" value="InterPro"/>
</dbReference>
<dbReference type="SUPFAM" id="SSF49785">
    <property type="entry name" value="Galactose-binding domain-like"/>
    <property type="match status" value="1"/>
</dbReference>
<feature type="domain" description="Sialate O-acetylesterase" evidence="5">
    <location>
        <begin position="417"/>
        <end position="537"/>
    </location>
</feature>
<dbReference type="PANTHER" id="PTHR22901:SF0">
    <property type="entry name" value="SIALATE O-ACETYLESTERASE"/>
    <property type="match status" value="1"/>
</dbReference>
<dbReference type="Pfam" id="PF02837">
    <property type="entry name" value="Glyco_hydro_2_N"/>
    <property type="match status" value="1"/>
</dbReference>
<dbReference type="AlphaFoldDB" id="A0A2S8STV2"/>
<dbReference type="SUPFAM" id="SSF52266">
    <property type="entry name" value="SGNH hydrolase"/>
    <property type="match status" value="1"/>
</dbReference>
<sequence>MKTHLKMRYVSLPVALLASVAGSASSAHADVRLHSLFSDNSILQRGKMAPIWGTASAGERVTIKMAGQTKSTVADSQGRWLVRLNPLQASSGRTLVARGKNTVTLRNVAVGDVYLCSGQSNMEFGLSGERNGAAEVAAANYPDIRLLTVDQHTAATPRGEFLDPTSWQVCTPQTAKNFSAVGYFFGRELHQTIKVPIGLIDSSWGGTIAEAWTSRKTLAPLPDYQKGLSDMDAAARAARNFDANMAQWWNQNDAQSQNGAFARPDFDDAAWPEMTLPIAWEEAGLPNFDGIVWLRKTIDVPADWAGQDLVLHLGGIDDSDATFFNGQTVGTKKSWSEMRNYPIPGSLVKAGRNVIAVRVLDTGGGGGIYGGGDILRLERAGAAPISLQNAWKYRATAPLSQLAPLPTDFSRNPNQTTVLYNAMISPLVPFALRGAIWYQGESNANAAPQYRALFPALIRDWRTQFGQDLGFYFVQLANFQARSEQPQESQWAELREAQTMTLSVPRTGMATIIDIGEANDIHPKNKLDVGHRLALAALAQEYGQKIEFSGPMMRSVTPAGNQISVRFSHASGLKTSDGAAPRGFAIAGPDKKWSWATSRIEGDTVVLSSDAVLSPAQVRYGWADNPDVNLYNAANLPAVPFRTDAP</sequence>
<comment type="similarity">
    <text evidence="1">Belongs to the glycosyl hydrolase 2 family.</text>
</comment>
<evidence type="ECO:0000259" key="4">
    <source>
        <dbReference type="Pfam" id="PF02837"/>
    </source>
</evidence>
<keyword evidence="3" id="KW-0732">Signal</keyword>
<feature type="chain" id="PRO_5015784896" evidence="3">
    <location>
        <begin position="30"/>
        <end position="646"/>
    </location>
</feature>
<dbReference type="Gene3D" id="2.60.120.260">
    <property type="entry name" value="Galactose-binding domain-like"/>
    <property type="match status" value="1"/>
</dbReference>
<protein>
    <submittedName>
        <fullName evidence="6">Sialate O-acetylesterase</fullName>
    </submittedName>
</protein>
<dbReference type="InterPro" id="IPR005181">
    <property type="entry name" value="SASA"/>
</dbReference>
<evidence type="ECO:0000313" key="6">
    <source>
        <dbReference type="EMBL" id="PQV64206.1"/>
    </source>
</evidence>
<dbReference type="Gene3D" id="3.40.50.1110">
    <property type="entry name" value="SGNH hydrolase"/>
    <property type="match status" value="1"/>
</dbReference>
<comment type="caution">
    <text evidence="6">The sequence shown here is derived from an EMBL/GenBank/DDBJ whole genome shotgun (WGS) entry which is preliminary data.</text>
</comment>
<dbReference type="GO" id="GO:0005975">
    <property type="term" value="P:carbohydrate metabolic process"/>
    <property type="evidence" value="ECO:0007669"/>
    <property type="project" value="InterPro"/>
</dbReference>
<dbReference type="InterPro" id="IPR036514">
    <property type="entry name" value="SGNH_hydro_sf"/>
</dbReference>
<evidence type="ECO:0000256" key="1">
    <source>
        <dbReference type="ARBA" id="ARBA00007401"/>
    </source>
</evidence>
<reference evidence="6 7" key="1">
    <citation type="journal article" date="2018" name="Syst. Appl. Microbiol.">
        <title>Abditibacterium utsteinense sp. nov., the first cultivated member of candidate phylum FBP, isolated from ice-free Antarctic soil samples.</title>
        <authorList>
            <person name="Tahon G."/>
            <person name="Tytgat B."/>
            <person name="Lebbe L."/>
            <person name="Carlier A."/>
            <person name="Willems A."/>
        </authorList>
    </citation>
    <scope>NUCLEOTIDE SEQUENCE [LARGE SCALE GENOMIC DNA]</scope>
    <source>
        <strain evidence="6 7">LMG 29911</strain>
    </source>
</reference>
<evidence type="ECO:0000256" key="3">
    <source>
        <dbReference type="SAM" id="SignalP"/>
    </source>
</evidence>
<dbReference type="GO" id="GO:0004553">
    <property type="term" value="F:hydrolase activity, hydrolyzing O-glycosyl compounds"/>
    <property type="evidence" value="ECO:0007669"/>
    <property type="project" value="InterPro"/>
</dbReference>
<dbReference type="Proteomes" id="UP000237684">
    <property type="component" value="Unassembled WGS sequence"/>
</dbReference>
<keyword evidence="2" id="KW-0378">Hydrolase</keyword>